<feature type="non-terminal residue" evidence="1">
    <location>
        <position position="1"/>
    </location>
</feature>
<name>A0A367IVH3_RHIST</name>
<organism evidence="1 2">
    <name type="scientific">Rhizopus stolonifer</name>
    <name type="common">Rhizopus nigricans</name>
    <dbReference type="NCBI Taxonomy" id="4846"/>
    <lineage>
        <taxon>Eukaryota</taxon>
        <taxon>Fungi</taxon>
        <taxon>Fungi incertae sedis</taxon>
        <taxon>Mucoromycota</taxon>
        <taxon>Mucoromycotina</taxon>
        <taxon>Mucoromycetes</taxon>
        <taxon>Mucorales</taxon>
        <taxon>Mucorineae</taxon>
        <taxon>Rhizopodaceae</taxon>
        <taxon>Rhizopus</taxon>
    </lineage>
</organism>
<comment type="caution">
    <text evidence="1">The sequence shown here is derived from an EMBL/GenBank/DDBJ whole genome shotgun (WGS) entry which is preliminary data.</text>
</comment>
<accession>A0A367IVH3</accession>
<sequence length="109" mass="12431">NTLFSSVLIKLHSGLLLGRNTFKTFDTYRLSYFSFLRIKPSFGPNQEIVFSSSLLALWRAHWRLVFDAVPFDVSSIIAQANLLTNKSKQEHLFKNGESPFPPSHVNFNA</sequence>
<evidence type="ECO:0000313" key="2">
    <source>
        <dbReference type="Proteomes" id="UP000253551"/>
    </source>
</evidence>
<reference evidence="1 2" key="1">
    <citation type="journal article" date="2018" name="G3 (Bethesda)">
        <title>Phylogenetic and Phylogenomic Definition of Rhizopus Species.</title>
        <authorList>
            <person name="Gryganskyi A.P."/>
            <person name="Golan J."/>
            <person name="Dolatabadi S."/>
            <person name="Mondo S."/>
            <person name="Robb S."/>
            <person name="Idnurm A."/>
            <person name="Muszewska A."/>
            <person name="Steczkiewicz K."/>
            <person name="Masonjones S."/>
            <person name="Liao H.L."/>
            <person name="Gajdeczka M.T."/>
            <person name="Anike F."/>
            <person name="Vuek A."/>
            <person name="Anishchenko I.M."/>
            <person name="Voigt K."/>
            <person name="de Hoog G.S."/>
            <person name="Smith M.E."/>
            <person name="Heitman J."/>
            <person name="Vilgalys R."/>
            <person name="Stajich J.E."/>
        </authorList>
    </citation>
    <scope>NUCLEOTIDE SEQUENCE [LARGE SCALE GENOMIC DNA]</scope>
    <source>
        <strain evidence="1 2">LSU 92-RS-03</strain>
    </source>
</reference>
<dbReference type="OrthoDB" id="2204629at2759"/>
<dbReference type="AlphaFoldDB" id="A0A367IVH3"/>
<dbReference type="Proteomes" id="UP000253551">
    <property type="component" value="Unassembled WGS sequence"/>
</dbReference>
<protein>
    <submittedName>
        <fullName evidence="1">Uncharacterized protein</fullName>
    </submittedName>
</protein>
<proteinExistence type="predicted"/>
<keyword evidence="2" id="KW-1185">Reference proteome</keyword>
<dbReference type="EMBL" id="PJQM01005441">
    <property type="protein sequence ID" value="RCH81619.1"/>
    <property type="molecule type" value="Genomic_DNA"/>
</dbReference>
<evidence type="ECO:0000313" key="1">
    <source>
        <dbReference type="EMBL" id="RCH81619.1"/>
    </source>
</evidence>
<gene>
    <name evidence="1" type="ORF">CU098_002295</name>
</gene>